<protein>
    <submittedName>
        <fullName evidence="1">Uncharacterized protein</fullName>
    </submittedName>
</protein>
<name>A0ABV0U5Z2_9TELE</name>
<comment type="caution">
    <text evidence="1">The sequence shown here is derived from an EMBL/GenBank/DDBJ whole genome shotgun (WGS) entry which is preliminary data.</text>
</comment>
<accession>A0ABV0U5Z2</accession>
<gene>
    <name evidence="1" type="ORF">ILYODFUR_016919</name>
</gene>
<proteinExistence type="predicted"/>
<organism evidence="1 2">
    <name type="scientific">Ilyodon furcidens</name>
    <name type="common">goldbreast splitfin</name>
    <dbReference type="NCBI Taxonomy" id="33524"/>
    <lineage>
        <taxon>Eukaryota</taxon>
        <taxon>Metazoa</taxon>
        <taxon>Chordata</taxon>
        <taxon>Craniata</taxon>
        <taxon>Vertebrata</taxon>
        <taxon>Euteleostomi</taxon>
        <taxon>Actinopterygii</taxon>
        <taxon>Neopterygii</taxon>
        <taxon>Teleostei</taxon>
        <taxon>Neoteleostei</taxon>
        <taxon>Acanthomorphata</taxon>
        <taxon>Ovalentaria</taxon>
        <taxon>Atherinomorphae</taxon>
        <taxon>Cyprinodontiformes</taxon>
        <taxon>Goodeidae</taxon>
        <taxon>Ilyodon</taxon>
    </lineage>
</organism>
<dbReference type="Proteomes" id="UP001482620">
    <property type="component" value="Unassembled WGS sequence"/>
</dbReference>
<evidence type="ECO:0000313" key="2">
    <source>
        <dbReference type="Proteomes" id="UP001482620"/>
    </source>
</evidence>
<evidence type="ECO:0000313" key="1">
    <source>
        <dbReference type="EMBL" id="MEQ2240619.1"/>
    </source>
</evidence>
<reference evidence="1 2" key="1">
    <citation type="submission" date="2021-06" db="EMBL/GenBank/DDBJ databases">
        <authorList>
            <person name="Palmer J.M."/>
        </authorList>
    </citation>
    <scope>NUCLEOTIDE SEQUENCE [LARGE SCALE GENOMIC DNA]</scope>
    <source>
        <strain evidence="2">if_2019</strain>
        <tissue evidence="1">Muscle</tissue>
    </source>
</reference>
<keyword evidence="2" id="KW-1185">Reference proteome</keyword>
<dbReference type="EMBL" id="JAHRIQ010059488">
    <property type="protein sequence ID" value="MEQ2240619.1"/>
    <property type="molecule type" value="Genomic_DNA"/>
</dbReference>
<sequence length="119" mass="12904">MSLGPPLDNSPSSDSERTYLWSPSKDLPCSFMPLAPLTDACLSTITAVRKIHNYTKSLPGPASASTDPTSVSSKTLHTFLYLHFELSSSPFINPSVSPQKSSLKLPDQTVFTTLHYCGL</sequence>